<name>A0ABV7JBB6_9GAMM</name>
<organism evidence="2 3">
    <name type="scientific">Marinicella sediminis</name>
    <dbReference type="NCBI Taxonomy" id="1792834"/>
    <lineage>
        <taxon>Bacteria</taxon>
        <taxon>Pseudomonadati</taxon>
        <taxon>Pseudomonadota</taxon>
        <taxon>Gammaproteobacteria</taxon>
        <taxon>Lysobacterales</taxon>
        <taxon>Marinicellaceae</taxon>
        <taxon>Marinicella</taxon>
    </lineage>
</organism>
<protein>
    <recommendedName>
        <fullName evidence="4">LamG domain-containing protein</fullName>
    </recommendedName>
</protein>
<evidence type="ECO:0000313" key="3">
    <source>
        <dbReference type="Proteomes" id="UP001595533"/>
    </source>
</evidence>
<dbReference type="EMBL" id="JBHRTS010000004">
    <property type="protein sequence ID" value="MFC3194125.1"/>
    <property type="molecule type" value="Genomic_DNA"/>
</dbReference>
<dbReference type="Proteomes" id="UP001595533">
    <property type="component" value="Unassembled WGS sequence"/>
</dbReference>
<keyword evidence="1" id="KW-0732">Signal</keyword>
<comment type="caution">
    <text evidence="2">The sequence shown here is derived from an EMBL/GenBank/DDBJ whole genome shotgun (WGS) entry which is preliminary data.</text>
</comment>
<dbReference type="RefSeq" id="WP_077412397.1">
    <property type="nucleotide sequence ID" value="NZ_JBHRTS010000004.1"/>
</dbReference>
<sequence>MNKTCLLLSSLLFSHTLLAFDEVLVTPNHPQGWEAVNVREDGLVEHSKIQPLFGDGSLLFATITETNGQDKADYQYLWQQSADVIDFPNRTLGSISHLSYAWYRDSTSTTTAHFLPVYRLSFYDDGGTPTDASDDVLGLLIWEGVYNGFNTPAEDSWVWPDITNDHFWVFVSQSAQGSGVIENYGSTLNDWINGTPVGQPGNPVIDLSANTFITGLNLGVGSGWGNTFLGYADAVRIRFGSTDDTLYNFEVCDVTPVNTDPDLIFANDFECYKAP</sequence>
<keyword evidence="3" id="KW-1185">Reference proteome</keyword>
<feature type="chain" id="PRO_5046712670" description="LamG domain-containing protein" evidence="1">
    <location>
        <begin position="20"/>
        <end position="275"/>
    </location>
</feature>
<evidence type="ECO:0008006" key="4">
    <source>
        <dbReference type="Google" id="ProtNLM"/>
    </source>
</evidence>
<gene>
    <name evidence="2" type="ORF">ACFODZ_07720</name>
</gene>
<reference evidence="3" key="1">
    <citation type="journal article" date="2019" name="Int. J. Syst. Evol. Microbiol.">
        <title>The Global Catalogue of Microorganisms (GCM) 10K type strain sequencing project: providing services to taxonomists for standard genome sequencing and annotation.</title>
        <authorList>
            <consortium name="The Broad Institute Genomics Platform"/>
            <consortium name="The Broad Institute Genome Sequencing Center for Infectious Disease"/>
            <person name="Wu L."/>
            <person name="Ma J."/>
        </authorList>
    </citation>
    <scope>NUCLEOTIDE SEQUENCE [LARGE SCALE GENOMIC DNA]</scope>
    <source>
        <strain evidence="3">KCTC 42953</strain>
    </source>
</reference>
<evidence type="ECO:0000313" key="2">
    <source>
        <dbReference type="EMBL" id="MFC3194125.1"/>
    </source>
</evidence>
<accession>A0ABV7JBB6</accession>
<feature type="signal peptide" evidence="1">
    <location>
        <begin position="1"/>
        <end position="19"/>
    </location>
</feature>
<evidence type="ECO:0000256" key="1">
    <source>
        <dbReference type="SAM" id="SignalP"/>
    </source>
</evidence>
<proteinExistence type="predicted"/>